<dbReference type="InterPro" id="IPR000182">
    <property type="entry name" value="GNAT_dom"/>
</dbReference>
<dbReference type="GO" id="GO:0016020">
    <property type="term" value="C:membrane"/>
    <property type="evidence" value="ECO:0007669"/>
    <property type="project" value="UniProtKB-SubCell"/>
</dbReference>
<dbReference type="Gene3D" id="3.40.630.30">
    <property type="match status" value="1"/>
</dbReference>
<organism evidence="19 20">
    <name type="scientific">Actinidia rufa</name>
    <dbReference type="NCBI Taxonomy" id="165716"/>
    <lineage>
        <taxon>Eukaryota</taxon>
        <taxon>Viridiplantae</taxon>
        <taxon>Streptophyta</taxon>
        <taxon>Embryophyta</taxon>
        <taxon>Tracheophyta</taxon>
        <taxon>Spermatophyta</taxon>
        <taxon>Magnoliopsida</taxon>
        <taxon>eudicotyledons</taxon>
        <taxon>Gunneridae</taxon>
        <taxon>Pentapetalae</taxon>
        <taxon>asterids</taxon>
        <taxon>Ericales</taxon>
        <taxon>Actinidiaceae</taxon>
        <taxon>Actinidia</taxon>
    </lineage>
</organism>
<dbReference type="InterPro" id="IPR001245">
    <property type="entry name" value="Ser-Thr/Tyr_kinase_cat_dom"/>
</dbReference>
<dbReference type="AlphaFoldDB" id="A0A7J0E8A1"/>
<dbReference type="GO" id="GO:0005524">
    <property type="term" value="F:ATP binding"/>
    <property type="evidence" value="ECO:0007669"/>
    <property type="project" value="UniProtKB-UniRule"/>
</dbReference>
<keyword evidence="20" id="KW-1185">Reference proteome</keyword>
<evidence type="ECO:0000256" key="15">
    <source>
        <dbReference type="PROSITE-ProRule" id="PRU10141"/>
    </source>
</evidence>
<keyword evidence="9 19" id="KW-0418">Kinase</keyword>
<dbReference type="InterPro" id="IPR016181">
    <property type="entry name" value="Acyl_CoA_acyltransferase"/>
</dbReference>
<dbReference type="PANTHER" id="PTHR45974">
    <property type="entry name" value="RECEPTOR-LIKE PROTEIN 55"/>
    <property type="match status" value="1"/>
</dbReference>
<keyword evidence="4" id="KW-0808">Transferase</keyword>
<dbReference type="GO" id="GO:0016747">
    <property type="term" value="F:acyltransferase activity, transferring groups other than amino-acyl groups"/>
    <property type="evidence" value="ECO:0007669"/>
    <property type="project" value="InterPro"/>
</dbReference>
<evidence type="ECO:0000259" key="17">
    <source>
        <dbReference type="PROSITE" id="PS50011"/>
    </source>
</evidence>
<dbReference type="CDD" id="cd04301">
    <property type="entry name" value="NAT_SF"/>
    <property type="match status" value="1"/>
</dbReference>
<dbReference type="OrthoDB" id="2020077at2759"/>
<reference evidence="19 20" key="1">
    <citation type="submission" date="2019-07" db="EMBL/GenBank/DDBJ databases">
        <title>De Novo Assembly of kiwifruit Actinidia rufa.</title>
        <authorList>
            <person name="Sugita-Konishi S."/>
            <person name="Sato K."/>
            <person name="Mori E."/>
            <person name="Abe Y."/>
            <person name="Kisaki G."/>
            <person name="Hamano K."/>
            <person name="Suezawa K."/>
            <person name="Otani M."/>
            <person name="Fukuda T."/>
            <person name="Manabe T."/>
            <person name="Gomi K."/>
            <person name="Tabuchi M."/>
            <person name="Akimitsu K."/>
            <person name="Kataoka I."/>
        </authorList>
    </citation>
    <scope>NUCLEOTIDE SEQUENCE [LARGE SCALE GENOMIC DNA]</scope>
    <source>
        <strain evidence="20">cv. Fuchu</strain>
    </source>
</reference>
<comment type="caution">
    <text evidence="19">The sequence shown here is derived from an EMBL/GenBank/DDBJ whole genome shotgun (WGS) entry which is preliminary data.</text>
</comment>
<evidence type="ECO:0000256" key="6">
    <source>
        <dbReference type="ARBA" id="ARBA00022729"/>
    </source>
</evidence>
<evidence type="ECO:0000256" key="14">
    <source>
        <dbReference type="ARBA" id="ARBA00023315"/>
    </source>
</evidence>
<dbReference type="InterPro" id="IPR001611">
    <property type="entry name" value="Leu-rich_rpt"/>
</dbReference>
<dbReference type="SUPFAM" id="SSF56112">
    <property type="entry name" value="Protein kinase-like (PK-like)"/>
    <property type="match status" value="1"/>
</dbReference>
<dbReference type="InterPro" id="IPR008271">
    <property type="entry name" value="Ser/Thr_kinase_AS"/>
</dbReference>
<dbReference type="GO" id="GO:0005737">
    <property type="term" value="C:cytoplasm"/>
    <property type="evidence" value="ECO:0007669"/>
    <property type="project" value="UniProtKB-ARBA"/>
</dbReference>
<dbReference type="SUPFAM" id="SSF52058">
    <property type="entry name" value="L domain-like"/>
    <property type="match status" value="1"/>
</dbReference>
<keyword evidence="11 16" id="KW-1133">Transmembrane helix</keyword>
<keyword evidence="2" id="KW-0723">Serine/threonine-protein kinase</keyword>
<dbReference type="Pfam" id="PF00560">
    <property type="entry name" value="LRR_1"/>
    <property type="match status" value="4"/>
</dbReference>
<dbReference type="PROSITE" id="PS00108">
    <property type="entry name" value="PROTEIN_KINASE_ST"/>
    <property type="match status" value="1"/>
</dbReference>
<evidence type="ECO:0000256" key="10">
    <source>
        <dbReference type="ARBA" id="ARBA00022840"/>
    </source>
</evidence>
<keyword evidence="12 16" id="KW-0472">Membrane</keyword>
<keyword evidence="14" id="KW-0012">Acyltransferase</keyword>
<gene>
    <name evidence="19" type="ORF">Acr_02g0007520</name>
</gene>
<dbReference type="EMBL" id="BJWL01000002">
    <property type="protein sequence ID" value="GFY82512.1"/>
    <property type="molecule type" value="Genomic_DNA"/>
</dbReference>
<sequence>MENILEVLSISFLVYPFALNTNSVAHNMSTNNLQFSKNKSTEVIEPPSSLEEEEEPLPQEFVLVEKTQPDGSIEQIIFSSGGDLDVYDLQALCDKVGWPRRPLSKVAAALKNSYMVAALHSIRKSPGAGENDQKKLIGMARATSDHAFNATIWDVLVDPSYQGQGLGKALVEKLIRALLQRDIGNISLFADSQVTALQAIRRKLKDPLRNLRNWKKNDPCVSHWIGVNCDFYPSDGFLHVKELRLLNKNLSGILAPELGQLSRMEILDFMWNNISGSIPKEIGNITSLQLLFSKQIAPPFAKMGLNACMPNLHRLLSGNQISGPLPDELGFLPNLTKFQLDLNYISGPLPKSFANLPSVKHFHMNNNSISGQIPPELSALPLLIHFLLDNNNLSGYLPPELSKMPSLKILQLDNNNFGMSEIPASYGNMSKLLKLSLRNCNLQGTVPDLSGIPGLLYLDLSQNQLTGSIPPSKLSVSITTIDLSNNTINGSIPSSFSGLPRLQNLSLQNNLLSGFIPSTIWKNMTFSKDAKLKLDFQNNLLSDISGSLDPPSNVTILLQGNPVCARGNQLNISRFCGPGNEEEAPEIPSNSNNSCPPQACPVSNNFQYVPESCFCAAPLGVGLRLRSPSISDFVPYRGQFEVYITSNLHLELYQLSIDSFQWQKGPRLRMYLKIFPQYSNDSSMFNISEIQRITDIFAKFLIPSNDTFGPYDLLNFTLLGPYSNVFLPPLKTGLSKGAVAGIVLGSISCAITLILAITLVFMKKLSLPRYQPKVSKDQSISKIPVKMEGVKGFGFKELEMATSSFSIATQVGHGGYGNVYKGILTDGTVVAIKRAQQGSLQGAEFYTEIELLSRLHHRNLVSLVGYCNEEGEQMLVYEFMPNGSLHDHLSAKFRETLSFGRRLNIALGAAKGILYLHTEADPPVIHRDIKANNILLDSKFTAKVSDFGISKLAPVTDAKGFETADMLTAVKGTPVNAACQSGLMFSIIDRNMGPYPSECIKRFMALALKCSQDKTDARPTMLEVVRELENLVSELPESDTFQLELNASSSGISGSATSSVYVKRSPYVSTDFPGSDLVSGVIPTIRPR</sequence>
<dbReference type="InterPro" id="IPR000719">
    <property type="entry name" value="Prot_kinase_dom"/>
</dbReference>
<feature type="domain" description="Protein kinase" evidence="17">
    <location>
        <begin position="805"/>
        <end position="1088"/>
    </location>
</feature>
<evidence type="ECO:0000256" key="5">
    <source>
        <dbReference type="ARBA" id="ARBA00022692"/>
    </source>
</evidence>
<evidence type="ECO:0000256" key="3">
    <source>
        <dbReference type="ARBA" id="ARBA00022614"/>
    </source>
</evidence>
<evidence type="ECO:0000259" key="18">
    <source>
        <dbReference type="PROSITE" id="PS51186"/>
    </source>
</evidence>
<evidence type="ECO:0000313" key="19">
    <source>
        <dbReference type="EMBL" id="GFY82512.1"/>
    </source>
</evidence>
<evidence type="ECO:0000313" key="20">
    <source>
        <dbReference type="Proteomes" id="UP000585474"/>
    </source>
</evidence>
<keyword evidence="10 15" id="KW-0067">ATP-binding</keyword>
<keyword evidence="13" id="KW-0325">Glycoprotein</keyword>
<evidence type="ECO:0000256" key="16">
    <source>
        <dbReference type="SAM" id="Phobius"/>
    </source>
</evidence>
<evidence type="ECO:0000256" key="9">
    <source>
        <dbReference type="ARBA" id="ARBA00022777"/>
    </source>
</evidence>
<dbReference type="InterPro" id="IPR017441">
    <property type="entry name" value="Protein_kinase_ATP_BS"/>
</dbReference>
<dbReference type="Proteomes" id="UP000585474">
    <property type="component" value="Unassembled WGS sequence"/>
</dbReference>
<feature type="binding site" evidence="15">
    <location>
        <position position="833"/>
    </location>
    <ligand>
        <name>ATP</name>
        <dbReference type="ChEBI" id="CHEBI:30616"/>
    </ligand>
</feature>
<dbReference type="FunFam" id="3.30.200.20:FF:000039">
    <property type="entry name" value="receptor-like protein kinase FERONIA"/>
    <property type="match status" value="1"/>
</dbReference>
<protein>
    <submittedName>
        <fullName evidence="19">Leucine-rich repeat protein kinase family protein</fullName>
    </submittedName>
</protein>
<accession>A0A7J0E8A1</accession>
<evidence type="ECO:0000256" key="2">
    <source>
        <dbReference type="ARBA" id="ARBA00022527"/>
    </source>
</evidence>
<evidence type="ECO:0000256" key="7">
    <source>
        <dbReference type="ARBA" id="ARBA00022737"/>
    </source>
</evidence>
<proteinExistence type="predicted"/>
<dbReference type="Pfam" id="PF07714">
    <property type="entry name" value="PK_Tyr_Ser-Thr"/>
    <property type="match status" value="1"/>
</dbReference>
<evidence type="ECO:0000256" key="1">
    <source>
        <dbReference type="ARBA" id="ARBA00004167"/>
    </source>
</evidence>
<dbReference type="Gene3D" id="3.30.200.20">
    <property type="entry name" value="Phosphorylase Kinase, domain 1"/>
    <property type="match status" value="1"/>
</dbReference>
<dbReference type="Gene3D" id="1.10.510.10">
    <property type="entry name" value="Transferase(Phosphotransferase) domain 1"/>
    <property type="match status" value="2"/>
</dbReference>
<feature type="domain" description="N-acetyltransferase" evidence="18">
    <location>
        <begin position="76"/>
        <end position="219"/>
    </location>
</feature>
<dbReference type="InterPro" id="IPR011009">
    <property type="entry name" value="Kinase-like_dom_sf"/>
</dbReference>
<evidence type="ECO:0000256" key="11">
    <source>
        <dbReference type="ARBA" id="ARBA00022989"/>
    </source>
</evidence>
<evidence type="ECO:0000256" key="12">
    <source>
        <dbReference type="ARBA" id="ARBA00023136"/>
    </source>
</evidence>
<dbReference type="PROSITE" id="PS00107">
    <property type="entry name" value="PROTEIN_KINASE_ATP"/>
    <property type="match status" value="1"/>
</dbReference>
<evidence type="ECO:0000256" key="4">
    <source>
        <dbReference type="ARBA" id="ARBA00022679"/>
    </source>
</evidence>
<dbReference type="SMART" id="SM00220">
    <property type="entry name" value="S_TKc"/>
    <property type="match status" value="1"/>
</dbReference>
<dbReference type="FunFam" id="3.40.630.30:FF:000059">
    <property type="entry name" value="Putative acetyltransferase NSI"/>
    <property type="match status" value="1"/>
</dbReference>
<keyword evidence="5 16" id="KW-0812">Transmembrane</keyword>
<comment type="subcellular location">
    <subcellularLocation>
        <location evidence="1">Membrane</location>
        <topology evidence="1">Single-pass membrane protein</topology>
    </subcellularLocation>
</comment>
<dbReference type="PANTHER" id="PTHR45974:SF23">
    <property type="entry name" value="PROTEIN KINASE DOMAIN-CONTAINING PROTEIN"/>
    <property type="match status" value="1"/>
</dbReference>
<keyword evidence="6" id="KW-0732">Signal</keyword>
<feature type="transmembrane region" description="Helical" evidence="16">
    <location>
        <begin position="738"/>
        <end position="761"/>
    </location>
</feature>
<dbReference type="Gene3D" id="3.80.10.10">
    <property type="entry name" value="Ribonuclease Inhibitor"/>
    <property type="match status" value="3"/>
</dbReference>
<keyword evidence="8 15" id="KW-0547">Nucleotide-binding</keyword>
<dbReference type="SUPFAM" id="SSF55729">
    <property type="entry name" value="Acyl-CoA N-acyltransferases (Nat)"/>
    <property type="match status" value="1"/>
</dbReference>
<dbReference type="Pfam" id="PF00583">
    <property type="entry name" value="Acetyltransf_1"/>
    <property type="match status" value="1"/>
</dbReference>
<dbReference type="FunFam" id="3.80.10.10:FF:000129">
    <property type="entry name" value="Leucine-rich repeat receptor-like kinase"/>
    <property type="match status" value="1"/>
</dbReference>
<dbReference type="PROSITE" id="PS50011">
    <property type="entry name" value="PROTEIN_KINASE_DOM"/>
    <property type="match status" value="1"/>
</dbReference>
<keyword evidence="7" id="KW-0677">Repeat</keyword>
<dbReference type="GO" id="GO:0004674">
    <property type="term" value="F:protein serine/threonine kinase activity"/>
    <property type="evidence" value="ECO:0007669"/>
    <property type="project" value="UniProtKB-KW"/>
</dbReference>
<evidence type="ECO:0000256" key="13">
    <source>
        <dbReference type="ARBA" id="ARBA00023180"/>
    </source>
</evidence>
<dbReference type="PROSITE" id="PS51186">
    <property type="entry name" value="GNAT"/>
    <property type="match status" value="1"/>
</dbReference>
<name>A0A7J0E8A1_9ERIC</name>
<evidence type="ECO:0000256" key="8">
    <source>
        <dbReference type="ARBA" id="ARBA00022741"/>
    </source>
</evidence>
<keyword evidence="3" id="KW-0433">Leucine-rich repeat</keyword>
<dbReference type="FunFam" id="3.80.10.10:FF:000095">
    <property type="entry name" value="LRR receptor-like serine/threonine-protein kinase GSO1"/>
    <property type="match status" value="1"/>
</dbReference>
<dbReference type="InterPro" id="IPR032675">
    <property type="entry name" value="LRR_dom_sf"/>
</dbReference>